<evidence type="ECO:0000256" key="2">
    <source>
        <dbReference type="SAM" id="SignalP"/>
    </source>
</evidence>
<feature type="compositionally biased region" description="Basic and acidic residues" evidence="1">
    <location>
        <begin position="334"/>
        <end position="347"/>
    </location>
</feature>
<proteinExistence type="predicted"/>
<feature type="compositionally biased region" description="Basic and acidic residues" evidence="1">
    <location>
        <begin position="478"/>
        <end position="488"/>
    </location>
</feature>
<sequence>MRSLIAIIALVGLVGGDSIILENGCPGDNPKKACRIELETLKGAPGGDCPLFSTPERSCSANSNPEELATVPPIVEASTPEGMTTGRTVEQDENVTIITWTGNNANGTTILNATSIWSRPPGNITIATVSKNALPKDEELQKATCVCKPTGIDVNAKAANQSLITALLSNAGNRKKRDLNTHEEASGLLKVIKAAQEHVDQHLEEVDGVRPKRMMNVEDALAQSPYDADGQVNVTKHQPKKPMRFQRSPFTEEAEELASESEATEAVEAHQTTVTAPTSETTEARRRKREAESYLIDFEPEVNEALEEPSSGAPKTKREVETTENPDEATSEASKAKRCAEAKKAEVQEGTSEAPKIKREVVDEVERSNSKPDKVTSEASKSKREALDKIVTSTSEPAAATSEAPKAKREAGDELEGSTLKPEEATSEASKAKREAETDVEGSTIPAEASTPGRSKRETEVEVEATTEKPEQATSEASKAKRCAEAPKADANQGTSEAPRAKRQAVSESTEATDPATTEIPRAKREDEAEKSEVTIADARQFTSQVSKAKRQAEDEVIEVEIPPIKRSAPNATIDEPWASDDEIPVQVVENPNFETVHEPSVDNSTTVALNVTVLQDPIAEILNSNQTTVVEEHEAAILEAENLQHAKREVENAPANVVPEDEITGAPEEEKKIQKRSAQFKPEANWPFLSLNFTSRVLRLTDILEKTYQRDGTANLTRFDEQKLQKLDEFREKFLEKFTPTDSPPTLCQILSKLCDKIHRKGTVE</sequence>
<keyword evidence="4" id="KW-1185">Reference proteome</keyword>
<dbReference type="Proteomes" id="UP001177023">
    <property type="component" value="Unassembled WGS sequence"/>
</dbReference>
<name>A0AA36FYP2_9BILA</name>
<feature type="chain" id="PRO_5041299190" evidence="2">
    <location>
        <begin position="17"/>
        <end position="766"/>
    </location>
</feature>
<protein>
    <submittedName>
        <fullName evidence="3">Uncharacterized protein</fullName>
    </submittedName>
</protein>
<feature type="compositionally biased region" description="Low complexity" evidence="1">
    <location>
        <begin position="272"/>
        <end position="281"/>
    </location>
</feature>
<organism evidence="3 4">
    <name type="scientific">Mesorhabditis spiculigera</name>
    <dbReference type="NCBI Taxonomy" id="96644"/>
    <lineage>
        <taxon>Eukaryota</taxon>
        <taxon>Metazoa</taxon>
        <taxon>Ecdysozoa</taxon>
        <taxon>Nematoda</taxon>
        <taxon>Chromadorea</taxon>
        <taxon>Rhabditida</taxon>
        <taxon>Rhabditina</taxon>
        <taxon>Rhabditomorpha</taxon>
        <taxon>Rhabditoidea</taxon>
        <taxon>Rhabditidae</taxon>
        <taxon>Mesorhabditinae</taxon>
        <taxon>Mesorhabditis</taxon>
    </lineage>
</organism>
<feature type="region of interest" description="Disordered" evidence="1">
    <location>
        <begin position="222"/>
        <end position="554"/>
    </location>
</feature>
<evidence type="ECO:0000313" key="3">
    <source>
        <dbReference type="EMBL" id="CAJ0571676.1"/>
    </source>
</evidence>
<keyword evidence="2" id="KW-0732">Signal</keyword>
<feature type="compositionally biased region" description="Polar residues" evidence="1">
    <location>
        <begin position="506"/>
        <end position="516"/>
    </location>
</feature>
<feature type="compositionally biased region" description="Acidic residues" evidence="1">
    <location>
        <begin position="252"/>
        <end position="265"/>
    </location>
</feature>
<evidence type="ECO:0000313" key="4">
    <source>
        <dbReference type="Proteomes" id="UP001177023"/>
    </source>
</evidence>
<feature type="region of interest" description="Disordered" evidence="1">
    <location>
        <begin position="562"/>
        <end position="581"/>
    </location>
</feature>
<feature type="compositionally biased region" description="Basic and acidic residues" evidence="1">
    <location>
        <begin position="455"/>
        <end position="471"/>
    </location>
</feature>
<comment type="caution">
    <text evidence="3">The sequence shown here is derived from an EMBL/GenBank/DDBJ whole genome shotgun (WGS) entry which is preliminary data.</text>
</comment>
<feature type="non-terminal residue" evidence="3">
    <location>
        <position position="1"/>
    </location>
</feature>
<feature type="compositionally biased region" description="Low complexity" evidence="1">
    <location>
        <begin position="392"/>
        <end position="404"/>
    </location>
</feature>
<feature type="compositionally biased region" description="Basic and acidic residues" evidence="1">
    <location>
        <begin position="355"/>
        <end position="388"/>
    </location>
</feature>
<accession>A0AA36FYP2</accession>
<dbReference type="EMBL" id="CATQJA010002577">
    <property type="protein sequence ID" value="CAJ0571676.1"/>
    <property type="molecule type" value="Genomic_DNA"/>
</dbReference>
<reference evidence="3" key="1">
    <citation type="submission" date="2023-06" db="EMBL/GenBank/DDBJ databases">
        <authorList>
            <person name="Delattre M."/>
        </authorList>
    </citation>
    <scope>NUCLEOTIDE SEQUENCE</scope>
    <source>
        <strain evidence="3">AF72</strain>
    </source>
</reference>
<gene>
    <name evidence="3" type="ORF">MSPICULIGERA_LOCUS10077</name>
</gene>
<feature type="signal peptide" evidence="2">
    <location>
        <begin position="1"/>
        <end position="16"/>
    </location>
</feature>
<dbReference type="AlphaFoldDB" id="A0AA36FYP2"/>
<feature type="compositionally biased region" description="Basic and acidic residues" evidence="1">
    <location>
        <begin position="521"/>
        <end position="533"/>
    </location>
</feature>
<evidence type="ECO:0000256" key="1">
    <source>
        <dbReference type="SAM" id="MobiDB-lite"/>
    </source>
</evidence>
<feature type="compositionally biased region" description="Acidic residues" evidence="1">
    <location>
        <begin position="298"/>
        <end position="307"/>
    </location>
</feature>